<reference evidence="2" key="1">
    <citation type="journal article" date="2020" name="Stud. Mycol.">
        <title>101 Dothideomycetes genomes: a test case for predicting lifestyles and emergence of pathogens.</title>
        <authorList>
            <person name="Haridas S."/>
            <person name="Albert R."/>
            <person name="Binder M."/>
            <person name="Bloem J."/>
            <person name="Labutti K."/>
            <person name="Salamov A."/>
            <person name="Andreopoulos B."/>
            <person name="Baker S."/>
            <person name="Barry K."/>
            <person name="Bills G."/>
            <person name="Bluhm B."/>
            <person name="Cannon C."/>
            <person name="Castanera R."/>
            <person name="Culley D."/>
            <person name="Daum C."/>
            <person name="Ezra D."/>
            <person name="Gonzalez J."/>
            <person name="Henrissat B."/>
            <person name="Kuo A."/>
            <person name="Liang C."/>
            <person name="Lipzen A."/>
            <person name="Lutzoni F."/>
            <person name="Magnuson J."/>
            <person name="Mondo S."/>
            <person name="Nolan M."/>
            <person name="Ohm R."/>
            <person name="Pangilinan J."/>
            <person name="Park H.-J."/>
            <person name="Ramirez L."/>
            <person name="Alfaro M."/>
            <person name="Sun H."/>
            <person name="Tritt A."/>
            <person name="Yoshinaga Y."/>
            <person name="Zwiers L.-H."/>
            <person name="Turgeon B."/>
            <person name="Goodwin S."/>
            <person name="Spatafora J."/>
            <person name="Crous P."/>
            <person name="Grigoriev I."/>
        </authorList>
    </citation>
    <scope>NUCLEOTIDE SEQUENCE</scope>
    <source>
        <strain evidence="2">CBS 122367</strain>
    </source>
</reference>
<feature type="compositionally biased region" description="Low complexity" evidence="1">
    <location>
        <begin position="154"/>
        <end position="173"/>
    </location>
</feature>
<evidence type="ECO:0000313" key="3">
    <source>
        <dbReference type="Proteomes" id="UP000799291"/>
    </source>
</evidence>
<sequence length="268" mass="30457">MTITWCETEVPRRSLTLRHYTSFIAGQPSSHFITQSIYPVIRKSSPTSKMARFDSWFRTYVLAVFPSRRSKRGLTKEEMNISAPLPETVRHHSPVPYMPRSISAVDLPSEPEPTFQTMHTRRNSDDAGPSPRRLTVHFHEPPPTSFPTELPARSDSTSTANNSLTSSPASPSNRLSKRFSQFGTATREVMASQSAGNPRPVSIFAPGFDISIADMMPIHDDINAKQQRQVKRMSTLNVMKSIENEQRRESRRMSRRMTQGFDMYQARP</sequence>
<feature type="region of interest" description="Disordered" evidence="1">
    <location>
        <begin position="242"/>
        <end position="268"/>
    </location>
</feature>
<evidence type="ECO:0000313" key="2">
    <source>
        <dbReference type="EMBL" id="KAF2683585.1"/>
    </source>
</evidence>
<gene>
    <name evidence="2" type="ORF">K458DRAFT_39651</name>
</gene>
<name>A0A6G1IZR3_9PLEO</name>
<feature type="compositionally biased region" description="Basic and acidic residues" evidence="1">
    <location>
        <begin position="242"/>
        <end position="252"/>
    </location>
</feature>
<dbReference type="Proteomes" id="UP000799291">
    <property type="component" value="Unassembled WGS sequence"/>
</dbReference>
<dbReference type="EMBL" id="MU005583">
    <property type="protein sequence ID" value="KAF2683585.1"/>
    <property type="molecule type" value="Genomic_DNA"/>
</dbReference>
<dbReference type="OrthoDB" id="3755137at2759"/>
<keyword evidence="3" id="KW-1185">Reference proteome</keyword>
<accession>A0A6G1IZR3</accession>
<feature type="region of interest" description="Disordered" evidence="1">
    <location>
        <begin position="104"/>
        <end position="176"/>
    </location>
</feature>
<proteinExistence type="predicted"/>
<dbReference type="AlphaFoldDB" id="A0A6G1IZR3"/>
<evidence type="ECO:0000256" key="1">
    <source>
        <dbReference type="SAM" id="MobiDB-lite"/>
    </source>
</evidence>
<protein>
    <submittedName>
        <fullName evidence="2">Uncharacterized protein</fullName>
    </submittedName>
</protein>
<organism evidence="2 3">
    <name type="scientific">Lentithecium fluviatile CBS 122367</name>
    <dbReference type="NCBI Taxonomy" id="1168545"/>
    <lineage>
        <taxon>Eukaryota</taxon>
        <taxon>Fungi</taxon>
        <taxon>Dikarya</taxon>
        <taxon>Ascomycota</taxon>
        <taxon>Pezizomycotina</taxon>
        <taxon>Dothideomycetes</taxon>
        <taxon>Pleosporomycetidae</taxon>
        <taxon>Pleosporales</taxon>
        <taxon>Massarineae</taxon>
        <taxon>Lentitheciaceae</taxon>
        <taxon>Lentithecium</taxon>
    </lineage>
</organism>